<keyword evidence="1" id="KW-0238">DNA-binding</keyword>
<accession>A0A7W9FMD7</accession>
<dbReference type="PANTHER" id="PTHR46797:SF11">
    <property type="entry name" value="HTH-TYPE TRANSCRIPTIONAL REGULATOR PUUR"/>
    <property type="match status" value="1"/>
</dbReference>
<proteinExistence type="predicted"/>
<reference evidence="3 4" key="1">
    <citation type="submission" date="2020-08" db="EMBL/GenBank/DDBJ databases">
        <title>Genomic Encyclopedia of Type Strains, Phase IV (KMG-IV): sequencing the most valuable type-strain genomes for metagenomic binning, comparative biology and taxonomic classification.</title>
        <authorList>
            <person name="Goeker M."/>
        </authorList>
    </citation>
    <scope>NUCLEOTIDE SEQUENCE [LARGE SCALE GENOMIC DNA]</scope>
    <source>
        <strain evidence="3 4">DSM 16268</strain>
    </source>
</reference>
<dbReference type="SMART" id="SM00530">
    <property type="entry name" value="HTH_XRE"/>
    <property type="match status" value="1"/>
</dbReference>
<dbReference type="GO" id="GO:0005829">
    <property type="term" value="C:cytosol"/>
    <property type="evidence" value="ECO:0007669"/>
    <property type="project" value="TreeGrafter"/>
</dbReference>
<dbReference type="AlphaFoldDB" id="A0A7W9FMD7"/>
<evidence type="ECO:0000259" key="2">
    <source>
        <dbReference type="PROSITE" id="PS50943"/>
    </source>
</evidence>
<sequence>MTGRPYELDVGARLRALRLRHGLSQRALAKRAGVSNATVSMVEANRVSPSVSGLRQILAGIPISLAEFFAEDGGEAEKVVYRAAELKEIAGGGISYRQVGSDLEGRSLQMLHERYQPGAESGKAMLSHQGEEAGLVIRGRMLLEVAGTRYELGPGDAYFFDSRKPHAFRNIGEGELELVTACTPPSF</sequence>
<dbReference type="EMBL" id="JACHOO010000004">
    <property type="protein sequence ID" value="MBB5753314.1"/>
    <property type="molecule type" value="Genomic_DNA"/>
</dbReference>
<dbReference type="RefSeq" id="WP_183856006.1">
    <property type="nucleotide sequence ID" value="NZ_JACHOO010000004.1"/>
</dbReference>
<keyword evidence="4" id="KW-1185">Reference proteome</keyword>
<dbReference type="InterPro" id="IPR001387">
    <property type="entry name" value="Cro/C1-type_HTH"/>
</dbReference>
<dbReference type="InterPro" id="IPR010982">
    <property type="entry name" value="Lambda_DNA-bd_dom_sf"/>
</dbReference>
<organism evidence="3 4">
    <name type="scientific">Prosthecomicrobium pneumaticum</name>
    <dbReference type="NCBI Taxonomy" id="81895"/>
    <lineage>
        <taxon>Bacteria</taxon>
        <taxon>Pseudomonadati</taxon>
        <taxon>Pseudomonadota</taxon>
        <taxon>Alphaproteobacteria</taxon>
        <taxon>Hyphomicrobiales</taxon>
        <taxon>Kaistiaceae</taxon>
        <taxon>Prosthecomicrobium</taxon>
    </lineage>
</organism>
<dbReference type="PANTHER" id="PTHR46797">
    <property type="entry name" value="HTH-TYPE TRANSCRIPTIONAL REGULATOR"/>
    <property type="match status" value="1"/>
</dbReference>
<dbReference type="GO" id="GO:0003677">
    <property type="term" value="F:DNA binding"/>
    <property type="evidence" value="ECO:0007669"/>
    <property type="project" value="UniProtKB-KW"/>
</dbReference>
<evidence type="ECO:0000313" key="3">
    <source>
        <dbReference type="EMBL" id="MBB5753314.1"/>
    </source>
</evidence>
<protein>
    <submittedName>
        <fullName evidence="3">Transcriptional regulator with XRE-family HTH domain</fullName>
    </submittedName>
</protein>
<dbReference type="InterPro" id="IPR014710">
    <property type="entry name" value="RmlC-like_jellyroll"/>
</dbReference>
<dbReference type="GO" id="GO:0003700">
    <property type="term" value="F:DNA-binding transcription factor activity"/>
    <property type="evidence" value="ECO:0007669"/>
    <property type="project" value="TreeGrafter"/>
</dbReference>
<evidence type="ECO:0000313" key="4">
    <source>
        <dbReference type="Proteomes" id="UP000523821"/>
    </source>
</evidence>
<dbReference type="SUPFAM" id="SSF51182">
    <property type="entry name" value="RmlC-like cupins"/>
    <property type="match status" value="1"/>
</dbReference>
<dbReference type="Gene3D" id="1.10.260.40">
    <property type="entry name" value="lambda repressor-like DNA-binding domains"/>
    <property type="match status" value="1"/>
</dbReference>
<gene>
    <name evidence="3" type="ORF">GGQ63_002380</name>
</gene>
<dbReference type="Gene3D" id="2.60.120.10">
    <property type="entry name" value="Jelly Rolls"/>
    <property type="match status" value="1"/>
</dbReference>
<dbReference type="PROSITE" id="PS50943">
    <property type="entry name" value="HTH_CROC1"/>
    <property type="match status" value="1"/>
</dbReference>
<dbReference type="InterPro" id="IPR013096">
    <property type="entry name" value="Cupin_2"/>
</dbReference>
<dbReference type="Pfam" id="PF07883">
    <property type="entry name" value="Cupin_2"/>
    <property type="match status" value="1"/>
</dbReference>
<dbReference type="SUPFAM" id="SSF47413">
    <property type="entry name" value="lambda repressor-like DNA-binding domains"/>
    <property type="match status" value="1"/>
</dbReference>
<dbReference type="InterPro" id="IPR050807">
    <property type="entry name" value="TransReg_Diox_bact_type"/>
</dbReference>
<feature type="domain" description="HTH cro/C1-type" evidence="2">
    <location>
        <begin position="14"/>
        <end position="68"/>
    </location>
</feature>
<name>A0A7W9FMD7_9HYPH</name>
<dbReference type="CDD" id="cd00093">
    <property type="entry name" value="HTH_XRE"/>
    <property type="match status" value="1"/>
</dbReference>
<dbReference type="Pfam" id="PF01381">
    <property type="entry name" value="HTH_3"/>
    <property type="match status" value="1"/>
</dbReference>
<evidence type="ECO:0000256" key="1">
    <source>
        <dbReference type="ARBA" id="ARBA00023125"/>
    </source>
</evidence>
<dbReference type="InterPro" id="IPR011051">
    <property type="entry name" value="RmlC_Cupin_sf"/>
</dbReference>
<dbReference type="CDD" id="cd02209">
    <property type="entry name" value="cupin_XRE_C"/>
    <property type="match status" value="1"/>
</dbReference>
<dbReference type="Proteomes" id="UP000523821">
    <property type="component" value="Unassembled WGS sequence"/>
</dbReference>
<comment type="caution">
    <text evidence="3">The sequence shown here is derived from an EMBL/GenBank/DDBJ whole genome shotgun (WGS) entry which is preliminary data.</text>
</comment>